<protein>
    <submittedName>
        <fullName evidence="5">ATPase FbpC</fullName>
    </submittedName>
</protein>
<dbReference type="eggNOG" id="COG3842">
    <property type="taxonomic scope" value="Bacteria"/>
</dbReference>
<dbReference type="PROSITE" id="PS50893">
    <property type="entry name" value="ABC_TRANSPORTER_2"/>
    <property type="match status" value="1"/>
</dbReference>
<evidence type="ECO:0000256" key="3">
    <source>
        <dbReference type="ARBA" id="ARBA00022840"/>
    </source>
</evidence>
<evidence type="ECO:0000259" key="4">
    <source>
        <dbReference type="PROSITE" id="PS50893"/>
    </source>
</evidence>
<dbReference type="Proteomes" id="UP000004095">
    <property type="component" value="Unassembled WGS sequence"/>
</dbReference>
<keyword evidence="3" id="KW-0067">ATP-binding</keyword>
<dbReference type="InterPro" id="IPR003593">
    <property type="entry name" value="AAA+_ATPase"/>
</dbReference>
<dbReference type="SUPFAM" id="SSF52540">
    <property type="entry name" value="P-loop containing nucleoside triphosphate hydrolases"/>
    <property type="match status" value="1"/>
</dbReference>
<dbReference type="PROSITE" id="PS00211">
    <property type="entry name" value="ABC_TRANSPORTER_1"/>
    <property type="match status" value="1"/>
</dbReference>
<proteinExistence type="predicted"/>
<keyword evidence="6" id="KW-1185">Reference proteome</keyword>
<dbReference type="OrthoDB" id="1114670at2"/>
<keyword evidence="1" id="KW-0813">Transport</keyword>
<organism evidence="5 6">
    <name type="scientific">Microscilla marina ATCC 23134</name>
    <dbReference type="NCBI Taxonomy" id="313606"/>
    <lineage>
        <taxon>Bacteria</taxon>
        <taxon>Pseudomonadati</taxon>
        <taxon>Bacteroidota</taxon>
        <taxon>Cytophagia</taxon>
        <taxon>Cytophagales</taxon>
        <taxon>Microscillaceae</taxon>
        <taxon>Microscilla</taxon>
    </lineage>
</organism>
<dbReference type="EMBL" id="AAWS01000003">
    <property type="protein sequence ID" value="EAY31363.1"/>
    <property type="molecule type" value="Genomic_DNA"/>
</dbReference>
<sequence>MSDIILHTDQLSKTFVQSTAAAVHQVSLQVTQGEVLALTGPSGAGKTTLLRLLAGLMLPDQGTVYYKDELVNEYAEELVPGHPDIHLVFQDFKLFPNHTVAENINYQLRYYDQATQQQRTEELLQIFHLQAFAKKYPRELSGGQQQRVALAKALSAEPEILLLDEPFSQIDGILKQEIKQALKQLVNRYNTTLVFVTHDTQDALSFTDKVALIQGGQLIQTASPEDMYHKPTNQFVARFFGLCNVFNSQLLPKGFIKNNDADQTVCIRPEQLKVTKAKKAHLSGQVIQQQFMGNHYLLQVQSNDGLSLWVYSLAPFKPSTTIHLSITDWWTLPNEPLVKKK</sequence>
<dbReference type="InterPro" id="IPR008995">
    <property type="entry name" value="Mo/tungstate-bd_C_term_dom"/>
</dbReference>
<dbReference type="InterPro" id="IPR050093">
    <property type="entry name" value="ABC_SmlMolc_Importer"/>
</dbReference>
<evidence type="ECO:0000313" key="6">
    <source>
        <dbReference type="Proteomes" id="UP000004095"/>
    </source>
</evidence>
<evidence type="ECO:0000256" key="2">
    <source>
        <dbReference type="ARBA" id="ARBA00022741"/>
    </source>
</evidence>
<dbReference type="Gene3D" id="3.40.50.300">
    <property type="entry name" value="P-loop containing nucleotide triphosphate hydrolases"/>
    <property type="match status" value="1"/>
</dbReference>
<dbReference type="GO" id="GO:0005524">
    <property type="term" value="F:ATP binding"/>
    <property type="evidence" value="ECO:0007669"/>
    <property type="project" value="UniProtKB-KW"/>
</dbReference>
<dbReference type="PANTHER" id="PTHR42781">
    <property type="entry name" value="SPERMIDINE/PUTRESCINE IMPORT ATP-BINDING PROTEIN POTA"/>
    <property type="match status" value="1"/>
</dbReference>
<name>A1ZE55_MICM2</name>
<dbReference type="InterPro" id="IPR017871">
    <property type="entry name" value="ABC_transporter-like_CS"/>
</dbReference>
<dbReference type="InterPro" id="IPR003439">
    <property type="entry name" value="ABC_transporter-like_ATP-bd"/>
</dbReference>
<dbReference type="RefSeq" id="WP_002693938.1">
    <property type="nucleotide sequence ID" value="NZ_AAWS01000003.1"/>
</dbReference>
<dbReference type="Pfam" id="PF00005">
    <property type="entry name" value="ABC_tran"/>
    <property type="match status" value="1"/>
</dbReference>
<dbReference type="GO" id="GO:0022857">
    <property type="term" value="F:transmembrane transporter activity"/>
    <property type="evidence" value="ECO:0007669"/>
    <property type="project" value="InterPro"/>
</dbReference>
<dbReference type="Pfam" id="PF08402">
    <property type="entry name" value="TOBE_2"/>
    <property type="match status" value="1"/>
</dbReference>
<dbReference type="SMART" id="SM00382">
    <property type="entry name" value="AAA"/>
    <property type="match status" value="1"/>
</dbReference>
<feature type="domain" description="ABC transporter" evidence="4">
    <location>
        <begin position="6"/>
        <end position="240"/>
    </location>
</feature>
<dbReference type="Gene3D" id="2.40.50.100">
    <property type="match status" value="1"/>
</dbReference>
<evidence type="ECO:0000256" key="1">
    <source>
        <dbReference type="ARBA" id="ARBA00022448"/>
    </source>
</evidence>
<keyword evidence="2" id="KW-0547">Nucleotide-binding</keyword>
<dbReference type="AlphaFoldDB" id="A1ZE55"/>
<gene>
    <name evidence="5" type="ORF">M23134_04196</name>
</gene>
<dbReference type="SUPFAM" id="SSF50331">
    <property type="entry name" value="MOP-like"/>
    <property type="match status" value="1"/>
</dbReference>
<comment type="caution">
    <text evidence="5">The sequence shown here is derived from an EMBL/GenBank/DDBJ whole genome shotgun (WGS) entry which is preliminary data.</text>
</comment>
<evidence type="ECO:0000313" key="5">
    <source>
        <dbReference type="EMBL" id="EAY31363.1"/>
    </source>
</evidence>
<dbReference type="GO" id="GO:0016887">
    <property type="term" value="F:ATP hydrolysis activity"/>
    <property type="evidence" value="ECO:0007669"/>
    <property type="project" value="InterPro"/>
</dbReference>
<reference evidence="5 6" key="1">
    <citation type="submission" date="2007-01" db="EMBL/GenBank/DDBJ databases">
        <authorList>
            <person name="Haygood M."/>
            <person name="Podell S."/>
            <person name="Anderson C."/>
            <person name="Hopkinson B."/>
            <person name="Roe K."/>
            <person name="Barbeau K."/>
            <person name="Gaasterland T."/>
            <person name="Ferriera S."/>
            <person name="Johnson J."/>
            <person name="Kravitz S."/>
            <person name="Beeson K."/>
            <person name="Sutton G."/>
            <person name="Rogers Y.-H."/>
            <person name="Friedman R."/>
            <person name="Frazier M."/>
            <person name="Venter J.C."/>
        </authorList>
    </citation>
    <scope>NUCLEOTIDE SEQUENCE [LARGE SCALE GENOMIC DNA]</scope>
    <source>
        <strain evidence="5 6">ATCC 23134</strain>
    </source>
</reference>
<dbReference type="FunFam" id="3.40.50.300:FF:000425">
    <property type="entry name" value="Probable ABC transporter, ATP-binding subunit"/>
    <property type="match status" value="1"/>
</dbReference>
<dbReference type="GO" id="GO:0043190">
    <property type="term" value="C:ATP-binding cassette (ABC) transporter complex"/>
    <property type="evidence" value="ECO:0007669"/>
    <property type="project" value="InterPro"/>
</dbReference>
<dbReference type="InterPro" id="IPR027417">
    <property type="entry name" value="P-loop_NTPase"/>
</dbReference>
<dbReference type="GO" id="GO:0015697">
    <property type="term" value="P:quaternary ammonium group transport"/>
    <property type="evidence" value="ECO:0007669"/>
    <property type="project" value="UniProtKB-ARBA"/>
</dbReference>
<dbReference type="PANTHER" id="PTHR42781:SF4">
    <property type="entry name" value="SPERMIDINE_PUTRESCINE IMPORT ATP-BINDING PROTEIN POTA"/>
    <property type="match status" value="1"/>
</dbReference>
<accession>A1ZE55</accession>
<dbReference type="InterPro" id="IPR013611">
    <property type="entry name" value="Transp-assoc_OB_typ2"/>
</dbReference>